<reference evidence="2 3" key="1">
    <citation type="submission" date="2016-10" db="EMBL/GenBank/DDBJ databases">
        <authorList>
            <person name="de Groot N.N."/>
        </authorList>
    </citation>
    <scope>NUCLEOTIDE SEQUENCE [LARGE SCALE GENOMIC DNA]</scope>
    <source>
        <strain evidence="2 3">DSM 1801</strain>
    </source>
</reference>
<dbReference type="Pfam" id="PF01936">
    <property type="entry name" value="NYN"/>
    <property type="match status" value="1"/>
</dbReference>
<dbReference type="PANTHER" id="PTHR35811">
    <property type="entry name" value="SLR1870 PROTEIN"/>
    <property type="match status" value="1"/>
</dbReference>
<dbReference type="STRING" id="29364.SAMN04487772_11528"/>
<evidence type="ECO:0000313" key="2">
    <source>
        <dbReference type="EMBL" id="SET32903.1"/>
    </source>
</evidence>
<dbReference type="PROSITE" id="PS51644">
    <property type="entry name" value="HTH_OST"/>
    <property type="match status" value="2"/>
</dbReference>
<dbReference type="CDD" id="cd10146">
    <property type="entry name" value="LabA_like_C"/>
    <property type="match status" value="2"/>
</dbReference>
<dbReference type="Proteomes" id="UP000199800">
    <property type="component" value="Unassembled WGS sequence"/>
</dbReference>
<dbReference type="Gene3D" id="3.30.420.610">
    <property type="entry name" value="LOTUS domain-like"/>
    <property type="match status" value="2"/>
</dbReference>
<dbReference type="InterPro" id="IPR025605">
    <property type="entry name" value="OST-HTH/LOTUS_dom"/>
</dbReference>
<dbReference type="GO" id="GO:0004540">
    <property type="term" value="F:RNA nuclease activity"/>
    <property type="evidence" value="ECO:0007669"/>
    <property type="project" value="InterPro"/>
</dbReference>
<organism evidence="2 3">
    <name type="scientific">[Clostridium] polysaccharolyticum</name>
    <dbReference type="NCBI Taxonomy" id="29364"/>
    <lineage>
        <taxon>Bacteria</taxon>
        <taxon>Bacillati</taxon>
        <taxon>Bacillota</taxon>
        <taxon>Clostridia</taxon>
        <taxon>Lachnospirales</taxon>
        <taxon>Lachnospiraceae</taxon>
    </lineage>
</organism>
<keyword evidence="3" id="KW-1185">Reference proteome</keyword>
<dbReference type="Pfam" id="PF12872">
    <property type="entry name" value="OST-HTH"/>
    <property type="match status" value="2"/>
</dbReference>
<dbReference type="InterPro" id="IPR041966">
    <property type="entry name" value="LOTUS-like"/>
</dbReference>
<dbReference type="InterPro" id="IPR021139">
    <property type="entry name" value="NYN"/>
</dbReference>
<proteinExistence type="predicted"/>
<evidence type="ECO:0000259" key="1">
    <source>
        <dbReference type="PROSITE" id="PS51644"/>
    </source>
</evidence>
<dbReference type="AlphaFoldDB" id="A0A1I0DM23"/>
<name>A0A1I0DM23_9FIRM</name>
<dbReference type="PANTHER" id="PTHR35811:SF1">
    <property type="entry name" value="HTH OST-TYPE DOMAIN-CONTAINING PROTEIN"/>
    <property type="match status" value="1"/>
</dbReference>
<gene>
    <name evidence="2" type="ORF">SAMN04487772_11528</name>
</gene>
<feature type="domain" description="HTH OST-type" evidence="1">
    <location>
        <begin position="159"/>
        <end position="233"/>
    </location>
</feature>
<dbReference type="Gene3D" id="3.40.50.1010">
    <property type="entry name" value="5'-nuclease"/>
    <property type="match status" value="1"/>
</dbReference>
<protein>
    <submittedName>
        <fullName evidence="2">TIGR00288 family protein</fullName>
    </submittedName>
</protein>
<sequence>MNKERIALLIDAENISPRYVDKIMKEIVKHGNLAYKRIYRDWTSDSAIGWKDVILEYGLNPVQQYSYTSGKNATDFAVIIEAMDILYTGNVDIFCLATSDSDFTRLAVRLKEAGKQVIGMGEKKVPKPFSLACDCYVYLDMEPGFDGENDLESEGARIPKEELREFMEGIIRQNDERQKTTGMGQIGSELKKRYPEFSLKDYDCRTLSQFIEQFDTLSIKKDGHSTYIARNNKLEIKDIEKQILDIISLQEKGYIDLGELNQKLKQQNEEFSIKQFGFSKFSKFLHTFNSIQICDLENGRSNVSCLSNS</sequence>
<feature type="domain" description="HTH OST-type" evidence="1">
    <location>
        <begin position="235"/>
        <end position="309"/>
    </location>
</feature>
<dbReference type="EMBL" id="FOHN01000015">
    <property type="protein sequence ID" value="SET32903.1"/>
    <property type="molecule type" value="Genomic_DNA"/>
</dbReference>
<evidence type="ECO:0000313" key="3">
    <source>
        <dbReference type="Proteomes" id="UP000199800"/>
    </source>
</evidence>
<dbReference type="CDD" id="cd11297">
    <property type="entry name" value="PIN_LabA-like_N_1"/>
    <property type="match status" value="1"/>
</dbReference>
<dbReference type="RefSeq" id="WP_242939721.1">
    <property type="nucleotide sequence ID" value="NZ_FOHN01000015.1"/>
</dbReference>
<accession>A0A1I0DM23</accession>